<accession>A0A7S6R863</accession>
<sequence>MSETLKSLVERYSKAHKDREDAIGDFFDDEGELKAETNYARFDEARTTHWEESHGDLGSLLSELAANLGLDLTPGTRVLVKGGAETASGGEVYFGSEVTGEVLDGIDRDGDVKVKADNGIIQYVAPRFVKRLQD</sequence>
<keyword evidence="2" id="KW-1185">Reference proteome</keyword>
<gene>
    <name evidence="1" type="ORF">CPT_Salutena_057</name>
</gene>
<evidence type="ECO:0000313" key="1">
    <source>
        <dbReference type="EMBL" id="QOV06187.1"/>
    </source>
</evidence>
<proteinExistence type="predicted"/>
<reference evidence="1 2" key="1">
    <citation type="submission" date="2020-07" db="EMBL/GenBank/DDBJ databases">
        <title>Complete genome sequence of Streptomyces phage Salutena.</title>
        <authorList>
            <person name="Kim J.H."/>
            <person name="Higbee T."/>
            <person name="Clark J.D."/>
            <person name="Le T."/>
            <person name="Burrowes B.H."/>
            <person name="Liu M."/>
        </authorList>
    </citation>
    <scope>NUCLEOTIDE SEQUENCE [LARGE SCALE GENOMIC DNA]</scope>
</reference>
<protein>
    <submittedName>
        <fullName evidence="1">Uncharacterized protein</fullName>
    </submittedName>
</protein>
<evidence type="ECO:0000313" key="2">
    <source>
        <dbReference type="Proteomes" id="UP000594184"/>
    </source>
</evidence>
<dbReference type="Proteomes" id="UP000594184">
    <property type="component" value="Segment"/>
</dbReference>
<name>A0A7S6R863_9CAUD</name>
<organism evidence="1 2">
    <name type="scientific">Streptomyces phage Salutena</name>
    <dbReference type="NCBI Taxonomy" id="2767576"/>
    <lineage>
        <taxon>Viruses</taxon>
        <taxon>Duplodnaviria</taxon>
        <taxon>Heunggongvirae</taxon>
        <taxon>Uroviricota</taxon>
        <taxon>Caudoviricetes</taxon>
        <taxon>Arquatrovirinae</taxon>
        <taxon>Salutenavirus</taxon>
        <taxon>Salutenavirus salutena</taxon>
    </lineage>
</organism>
<dbReference type="EMBL" id="MT708548">
    <property type="protein sequence ID" value="QOV06187.1"/>
    <property type="molecule type" value="Genomic_DNA"/>
</dbReference>